<evidence type="ECO:0000256" key="1">
    <source>
        <dbReference type="SAM" id="Phobius"/>
    </source>
</evidence>
<dbReference type="Proteomes" id="UP000034723">
    <property type="component" value="Chromosome"/>
</dbReference>
<feature type="transmembrane region" description="Helical" evidence="1">
    <location>
        <begin position="99"/>
        <end position="117"/>
    </location>
</feature>
<keyword evidence="3" id="KW-1185">Reference proteome</keyword>
<sequence>MIVSEIAYKLETKHKIALLISFSTFTFTGVLVILSSLSDSQAEVLPPMALFISSLLVLVAVTIIVSKKSTVIEFVEVTPIKAARVEPKEVFAAIIRNRLFQAVAITYTISIPLMILSRSPQSLPVFLTTLPAFLTAIVARLCREVIIAREGLVVGDTLTRWDKIGKIDFCRNSVVLQNGSGVPIAVLPRTPEIEEILRERVGKQNV</sequence>
<dbReference type="AlphaFoldDB" id="A0A0F7IFM4"/>
<dbReference type="GeneID" id="24803289"/>
<protein>
    <submittedName>
        <fullName evidence="2">Uncharacterized protein</fullName>
    </submittedName>
</protein>
<evidence type="ECO:0000313" key="3">
    <source>
        <dbReference type="Proteomes" id="UP000034723"/>
    </source>
</evidence>
<dbReference type="STRING" id="113653.GAH_00706"/>
<feature type="transmembrane region" description="Helical" evidence="1">
    <location>
        <begin position="16"/>
        <end position="38"/>
    </location>
</feature>
<dbReference type="RefSeq" id="WP_048094714.1">
    <property type="nucleotide sequence ID" value="NZ_CP011267.1"/>
</dbReference>
<keyword evidence="1" id="KW-0812">Transmembrane</keyword>
<dbReference type="KEGG" id="gah:GAH_00706"/>
<dbReference type="InParanoid" id="A0A0F7IFM4"/>
<evidence type="ECO:0000313" key="2">
    <source>
        <dbReference type="EMBL" id="AKG91959.1"/>
    </source>
</evidence>
<keyword evidence="1" id="KW-0472">Membrane</keyword>
<name>A0A0F7IFM4_9EURY</name>
<feature type="transmembrane region" description="Helical" evidence="1">
    <location>
        <begin position="123"/>
        <end position="142"/>
    </location>
</feature>
<feature type="transmembrane region" description="Helical" evidence="1">
    <location>
        <begin position="44"/>
        <end position="65"/>
    </location>
</feature>
<proteinExistence type="predicted"/>
<dbReference type="EMBL" id="CP011267">
    <property type="protein sequence ID" value="AKG91959.1"/>
    <property type="molecule type" value="Genomic_DNA"/>
</dbReference>
<keyword evidence="1" id="KW-1133">Transmembrane helix</keyword>
<accession>A0A0F7IFM4</accession>
<reference evidence="2 3" key="1">
    <citation type="submission" date="2015-04" db="EMBL/GenBank/DDBJ databases">
        <title>The complete genome sequence of the hyperthermophilic, obligate iron-reducing archaeon Geoglobus ahangari strain 234T.</title>
        <authorList>
            <person name="Manzella M.P."/>
            <person name="Holmes D.E."/>
            <person name="Rocheleau J.M."/>
            <person name="Chung A."/>
            <person name="Reguera G."/>
            <person name="Kashefi K."/>
        </authorList>
    </citation>
    <scope>NUCLEOTIDE SEQUENCE [LARGE SCALE GENOMIC DNA]</scope>
    <source>
        <strain evidence="2 3">234</strain>
    </source>
</reference>
<organism evidence="2 3">
    <name type="scientific">Geoglobus ahangari</name>
    <dbReference type="NCBI Taxonomy" id="113653"/>
    <lineage>
        <taxon>Archaea</taxon>
        <taxon>Methanobacteriati</taxon>
        <taxon>Methanobacteriota</taxon>
        <taxon>Archaeoglobi</taxon>
        <taxon>Archaeoglobales</taxon>
        <taxon>Archaeoglobaceae</taxon>
        <taxon>Geoglobus</taxon>
    </lineage>
</organism>
<gene>
    <name evidence="2" type="ORF">GAH_00706</name>
</gene>
<dbReference type="HOGENOM" id="CLU_1329416_0_0_2"/>